<feature type="transmembrane region" description="Helical" evidence="15">
    <location>
        <begin position="214"/>
        <end position="238"/>
    </location>
</feature>
<gene>
    <name evidence="18" type="ORF">PAC_18863</name>
</gene>
<comment type="similarity">
    <text evidence="13">Belongs to the SAT4 family.</text>
</comment>
<evidence type="ECO:0000256" key="8">
    <source>
        <dbReference type="ARBA" id="ARBA00022729"/>
    </source>
</evidence>
<dbReference type="PROSITE" id="PS52012">
    <property type="entry name" value="CFEM"/>
    <property type="match status" value="1"/>
</dbReference>
<comment type="similarity">
    <text evidence="4">Belongs to the RBT5 family.</text>
</comment>
<keyword evidence="14" id="KW-0349">Heme</keyword>
<keyword evidence="7 15" id="KW-0812">Transmembrane</keyword>
<dbReference type="Proteomes" id="UP000184330">
    <property type="component" value="Unassembled WGS sequence"/>
</dbReference>
<feature type="binding site" description="axial binding residue" evidence="14">
    <location>
        <position position="45"/>
    </location>
    <ligand>
        <name>heme</name>
        <dbReference type="ChEBI" id="CHEBI:30413"/>
    </ligand>
    <ligandPart>
        <name>Fe</name>
        <dbReference type="ChEBI" id="CHEBI:18248"/>
    </ligandPart>
</feature>
<evidence type="ECO:0000256" key="13">
    <source>
        <dbReference type="ARBA" id="ARBA00038359"/>
    </source>
</evidence>
<keyword evidence="10 15" id="KW-0472">Membrane</keyword>
<feature type="disulfide bond" evidence="14">
    <location>
        <begin position="31"/>
        <end position="62"/>
    </location>
</feature>
<name>A0A1L7XV83_9HELO</name>
<evidence type="ECO:0000256" key="3">
    <source>
        <dbReference type="ARBA" id="ARBA00004613"/>
    </source>
</evidence>
<feature type="chain" id="PRO_5009875320" evidence="16">
    <location>
        <begin position="21"/>
        <end position="395"/>
    </location>
</feature>
<comment type="caution">
    <text evidence="14">Lacks conserved residue(s) required for the propagation of feature annotation.</text>
</comment>
<reference evidence="18 19" key="1">
    <citation type="submission" date="2016-03" db="EMBL/GenBank/DDBJ databases">
        <authorList>
            <person name="Ploux O."/>
        </authorList>
    </citation>
    <scope>NUCLEOTIDE SEQUENCE [LARGE SCALE GENOMIC DNA]</scope>
    <source>
        <strain evidence="18 19">UAMH 11012</strain>
    </source>
</reference>
<dbReference type="InterPro" id="IPR008427">
    <property type="entry name" value="Extracellular_membr_CFEM_dom"/>
</dbReference>
<evidence type="ECO:0000256" key="10">
    <source>
        <dbReference type="ARBA" id="ARBA00023136"/>
    </source>
</evidence>
<dbReference type="PANTHER" id="PTHR33048:SF143">
    <property type="entry name" value="EXTRACELLULAR MEMBRANE PROTEIN CFEM DOMAIN-CONTAINING PROTEIN-RELATED"/>
    <property type="match status" value="1"/>
</dbReference>
<feature type="domain" description="CFEM" evidence="17">
    <location>
        <begin position="1"/>
        <end position="113"/>
    </location>
</feature>
<evidence type="ECO:0000256" key="9">
    <source>
        <dbReference type="ARBA" id="ARBA00022989"/>
    </source>
</evidence>
<organism evidence="18 19">
    <name type="scientific">Phialocephala subalpina</name>
    <dbReference type="NCBI Taxonomy" id="576137"/>
    <lineage>
        <taxon>Eukaryota</taxon>
        <taxon>Fungi</taxon>
        <taxon>Dikarya</taxon>
        <taxon>Ascomycota</taxon>
        <taxon>Pezizomycotina</taxon>
        <taxon>Leotiomycetes</taxon>
        <taxon>Helotiales</taxon>
        <taxon>Mollisiaceae</taxon>
        <taxon>Phialocephala</taxon>
        <taxon>Phialocephala fortinii species complex</taxon>
    </lineage>
</organism>
<accession>A0A1L7XV83</accession>
<feature type="transmembrane region" description="Helical" evidence="15">
    <location>
        <begin position="170"/>
        <end position="193"/>
    </location>
</feature>
<feature type="signal peptide" evidence="16">
    <location>
        <begin position="1"/>
        <end position="20"/>
    </location>
</feature>
<keyword evidence="14" id="KW-0479">Metal-binding</keyword>
<evidence type="ECO:0000256" key="1">
    <source>
        <dbReference type="ARBA" id="ARBA00004141"/>
    </source>
</evidence>
<evidence type="ECO:0000256" key="15">
    <source>
        <dbReference type="SAM" id="Phobius"/>
    </source>
</evidence>
<evidence type="ECO:0000259" key="17">
    <source>
        <dbReference type="PROSITE" id="PS52012"/>
    </source>
</evidence>
<feature type="transmembrane region" description="Helical" evidence="15">
    <location>
        <begin position="134"/>
        <end position="158"/>
    </location>
</feature>
<dbReference type="Pfam" id="PF20684">
    <property type="entry name" value="Fung_rhodopsin"/>
    <property type="match status" value="1"/>
</dbReference>
<dbReference type="InterPro" id="IPR052337">
    <property type="entry name" value="SAT4-like"/>
</dbReference>
<feature type="transmembrane region" description="Helical" evidence="15">
    <location>
        <begin position="250"/>
        <end position="269"/>
    </location>
</feature>
<feature type="disulfide bond" evidence="14">
    <location>
        <begin position="27"/>
        <end position="67"/>
    </location>
</feature>
<evidence type="ECO:0000256" key="7">
    <source>
        <dbReference type="ARBA" id="ARBA00022692"/>
    </source>
</evidence>
<dbReference type="STRING" id="576137.A0A1L7XV83"/>
<dbReference type="InterPro" id="IPR049326">
    <property type="entry name" value="Rhodopsin_dom_fungi"/>
</dbReference>
<evidence type="ECO:0000256" key="6">
    <source>
        <dbReference type="ARBA" id="ARBA00022622"/>
    </source>
</evidence>
<dbReference type="EMBL" id="FJOG01000062">
    <property type="protein sequence ID" value="CZR68962.1"/>
    <property type="molecule type" value="Genomic_DNA"/>
</dbReference>
<dbReference type="GO" id="GO:0046872">
    <property type="term" value="F:metal ion binding"/>
    <property type="evidence" value="ECO:0007669"/>
    <property type="project" value="UniProtKB-UniRule"/>
</dbReference>
<evidence type="ECO:0000256" key="12">
    <source>
        <dbReference type="ARBA" id="ARBA00023288"/>
    </source>
</evidence>
<evidence type="ECO:0000256" key="14">
    <source>
        <dbReference type="PROSITE-ProRule" id="PRU01356"/>
    </source>
</evidence>
<evidence type="ECO:0000256" key="4">
    <source>
        <dbReference type="ARBA" id="ARBA00010031"/>
    </source>
</evidence>
<evidence type="ECO:0000313" key="18">
    <source>
        <dbReference type="EMBL" id="CZR68962.1"/>
    </source>
</evidence>
<dbReference type="OrthoDB" id="2496787at2759"/>
<evidence type="ECO:0000313" key="19">
    <source>
        <dbReference type="Proteomes" id="UP000184330"/>
    </source>
</evidence>
<keyword evidence="19" id="KW-1185">Reference proteome</keyword>
<comment type="subcellular location">
    <subcellularLocation>
        <location evidence="2">Membrane</location>
        <topology evidence="2">Lipid-anchor</topology>
        <topology evidence="2">GPI-anchor</topology>
    </subcellularLocation>
    <subcellularLocation>
        <location evidence="1">Membrane</location>
        <topology evidence="1">Multi-pass membrane protein</topology>
    </subcellularLocation>
    <subcellularLocation>
        <location evidence="3">Secreted</location>
    </subcellularLocation>
</comment>
<keyword evidence="6" id="KW-0325">Glycoprotein</keyword>
<keyword evidence="14" id="KW-0408">Iron</keyword>
<proteinExistence type="inferred from homology"/>
<sequence length="395" mass="44037">MKGLTGIAVGILALMSLSIAQSSLPSCAIACLGSALQNSTCSATDQACICANAALNTQVSICVHSSCSIKEQLTLRFIARFIMGFSIWYDDWIIVLILFLNTAIEVFGLAGLVKNGIGQDIWKVPFDSITKILFFFWVGEPIYFMEISLLKIIFLLFYLRIFPDRSFRRILWALIFVNAMAGIIFAVAVCLICRPVSYVWNQWDMEHVGHCGDVNALAFANAGVSIVLDIFTLIFPITQVWKLHLGLKKRIGVILMFSVGAFVTIVSILRLRSLVKFANTANPTWDFFEAGIWSTIELDVGIMCACMPSFRIILISIFPRLGSTHESTNYQVTTSNRSRAEVLRSNNTKSGISCSRDYTVEYTMKPAQDESSFVQLVEIRAVSKESNEQYGKLDK</sequence>
<protein>
    <submittedName>
        <fullName evidence="18">Related to integral membrane protein PTH11</fullName>
    </submittedName>
</protein>
<keyword evidence="5" id="KW-0964">Secreted</keyword>
<dbReference type="GO" id="GO:0005576">
    <property type="term" value="C:extracellular region"/>
    <property type="evidence" value="ECO:0007669"/>
    <property type="project" value="UniProtKB-SubCell"/>
</dbReference>
<evidence type="ECO:0000256" key="16">
    <source>
        <dbReference type="SAM" id="SignalP"/>
    </source>
</evidence>
<evidence type="ECO:0000256" key="2">
    <source>
        <dbReference type="ARBA" id="ARBA00004589"/>
    </source>
</evidence>
<keyword evidence="9 15" id="KW-1133">Transmembrane helix</keyword>
<keyword evidence="8 16" id="KW-0732">Signal</keyword>
<keyword evidence="11 14" id="KW-1015">Disulfide bond</keyword>
<feature type="transmembrane region" description="Helical" evidence="15">
    <location>
        <begin position="92"/>
        <end position="113"/>
    </location>
</feature>
<feature type="disulfide bond" evidence="14">
    <location>
        <begin position="41"/>
        <end position="48"/>
    </location>
</feature>
<dbReference type="PANTHER" id="PTHR33048">
    <property type="entry name" value="PTH11-LIKE INTEGRAL MEMBRANE PROTEIN (AFU_ORTHOLOGUE AFUA_5G11245)"/>
    <property type="match status" value="1"/>
</dbReference>
<evidence type="ECO:0000256" key="5">
    <source>
        <dbReference type="ARBA" id="ARBA00022525"/>
    </source>
</evidence>
<keyword evidence="12" id="KW-0449">Lipoprotein</keyword>
<dbReference type="GO" id="GO:0098552">
    <property type="term" value="C:side of membrane"/>
    <property type="evidence" value="ECO:0007669"/>
    <property type="project" value="UniProtKB-KW"/>
</dbReference>
<dbReference type="AlphaFoldDB" id="A0A1L7XV83"/>
<evidence type="ECO:0000256" key="11">
    <source>
        <dbReference type="ARBA" id="ARBA00023157"/>
    </source>
</evidence>
<keyword evidence="6" id="KW-0336">GPI-anchor</keyword>
<dbReference type="SMART" id="SM00747">
    <property type="entry name" value="CFEM"/>
    <property type="match status" value="1"/>
</dbReference>